<reference evidence="1" key="1">
    <citation type="submission" date="2021-06" db="EMBL/GenBank/DDBJ databases">
        <authorList>
            <person name="Kallberg Y."/>
            <person name="Tangrot J."/>
            <person name="Rosling A."/>
        </authorList>
    </citation>
    <scope>NUCLEOTIDE SEQUENCE</scope>
    <source>
        <strain evidence="1">MA453B</strain>
    </source>
</reference>
<comment type="caution">
    <text evidence="1">The sequence shown here is derived from an EMBL/GenBank/DDBJ whole genome shotgun (WGS) entry which is preliminary data.</text>
</comment>
<proteinExistence type="predicted"/>
<dbReference type="EMBL" id="CAJVPY010000914">
    <property type="protein sequence ID" value="CAG8498470.1"/>
    <property type="molecule type" value="Genomic_DNA"/>
</dbReference>
<organism evidence="1 2">
    <name type="scientific">Dentiscutata erythropus</name>
    <dbReference type="NCBI Taxonomy" id="1348616"/>
    <lineage>
        <taxon>Eukaryota</taxon>
        <taxon>Fungi</taxon>
        <taxon>Fungi incertae sedis</taxon>
        <taxon>Mucoromycota</taxon>
        <taxon>Glomeromycotina</taxon>
        <taxon>Glomeromycetes</taxon>
        <taxon>Diversisporales</taxon>
        <taxon>Gigasporaceae</taxon>
        <taxon>Dentiscutata</taxon>
    </lineage>
</organism>
<dbReference type="Proteomes" id="UP000789405">
    <property type="component" value="Unassembled WGS sequence"/>
</dbReference>
<evidence type="ECO:0000313" key="2">
    <source>
        <dbReference type="Proteomes" id="UP000789405"/>
    </source>
</evidence>
<keyword evidence="2" id="KW-1185">Reference proteome</keyword>
<dbReference type="OrthoDB" id="2465759at2759"/>
<gene>
    <name evidence="1" type="ORF">DERYTH_LOCUS2775</name>
</gene>
<dbReference type="AlphaFoldDB" id="A0A9N8ZKD1"/>
<protein>
    <submittedName>
        <fullName evidence="1">27471_t:CDS:1</fullName>
    </submittedName>
</protein>
<accession>A0A9N8ZKD1</accession>
<evidence type="ECO:0000313" key="1">
    <source>
        <dbReference type="EMBL" id="CAG8498470.1"/>
    </source>
</evidence>
<name>A0A9N8ZKD1_9GLOM</name>
<sequence length="200" mass="23082">MCSRITPKKKLTAIENTDDSHLKTTILPQESIIFIVGQMEIIDNKFYVNVKDINYITFKKKISKTDNNQLQSTLTNLTRTKLLNIYQNITKNLKDTPITQTLLLTTSSNIKNETLVKYKRSKEIDQPINIEFTNANNYKFEANEANSTKINQEVPEKPIKKNKSKKNSAYNQIKEHLIRTTCGSKKSLYATVEDFESNKK</sequence>